<name>A0A8T8SAV1_9BASI</name>
<organism evidence="2 3">
    <name type="scientific">Tilletia indica</name>
    <dbReference type="NCBI Taxonomy" id="43049"/>
    <lineage>
        <taxon>Eukaryota</taxon>
        <taxon>Fungi</taxon>
        <taxon>Dikarya</taxon>
        <taxon>Basidiomycota</taxon>
        <taxon>Ustilaginomycotina</taxon>
        <taxon>Exobasidiomycetes</taxon>
        <taxon>Tilletiales</taxon>
        <taxon>Tilletiaceae</taxon>
        <taxon>Tilletia</taxon>
    </lineage>
</organism>
<feature type="region of interest" description="Disordered" evidence="1">
    <location>
        <begin position="29"/>
        <end position="74"/>
    </location>
</feature>
<gene>
    <name evidence="2" type="ORF">A4X13_0g9255</name>
</gene>
<comment type="caution">
    <text evidence="2">The sequence shown here is derived from an EMBL/GenBank/DDBJ whole genome shotgun (WGS) entry which is preliminary data.</text>
</comment>
<keyword evidence="3" id="KW-1185">Reference proteome</keyword>
<accession>A0A8T8SAV1</accession>
<evidence type="ECO:0000256" key="1">
    <source>
        <dbReference type="SAM" id="MobiDB-lite"/>
    </source>
</evidence>
<sequence length="92" mass="10193">PDGTRHRTDGSSNGKAICTAGKIRSANMARYGGSRPAGQQGRRRRSVETARRRALASRRGPRIGAAGTRSATHRDSLRRYFKMMRPAARRKN</sequence>
<protein>
    <submittedName>
        <fullName evidence="2">Uncharacterized protein</fullName>
    </submittedName>
</protein>
<proteinExistence type="predicted"/>
<dbReference type="Proteomes" id="UP000077521">
    <property type="component" value="Unassembled WGS sequence"/>
</dbReference>
<reference evidence="2" key="1">
    <citation type="submission" date="2016-04" db="EMBL/GenBank/DDBJ databases">
        <authorList>
            <person name="Nguyen H.D."/>
            <person name="Samba Siva P."/>
            <person name="Cullis J."/>
            <person name="Levesque C.A."/>
            <person name="Hambleton S."/>
        </authorList>
    </citation>
    <scope>NUCLEOTIDE SEQUENCE</scope>
    <source>
        <strain evidence="2">DAOMC 236416</strain>
    </source>
</reference>
<evidence type="ECO:0000313" key="2">
    <source>
        <dbReference type="EMBL" id="KAE8236131.1"/>
    </source>
</evidence>
<feature type="compositionally biased region" description="Basic residues" evidence="1">
    <location>
        <begin position="52"/>
        <end position="61"/>
    </location>
</feature>
<reference evidence="2" key="2">
    <citation type="journal article" date="2019" name="IMA Fungus">
        <title>Genome sequencing and comparison of five Tilletia species to identify candidate genes for the detection of regulated species infecting wheat.</title>
        <authorList>
            <person name="Nguyen H.D.T."/>
            <person name="Sultana T."/>
            <person name="Kesanakurti P."/>
            <person name="Hambleton S."/>
        </authorList>
    </citation>
    <scope>NUCLEOTIDE SEQUENCE</scope>
    <source>
        <strain evidence="2">DAOMC 236416</strain>
    </source>
</reference>
<feature type="non-terminal residue" evidence="2">
    <location>
        <position position="1"/>
    </location>
</feature>
<dbReference type="AlphaFoldDB" id="A0A8T8SAV1"/>
<dbReference type="EMBL" id="LWDF02002380">
    <property type="protein sequence ID" value="KAE8236131.1"/>
    <property type="molecule type" value="Genomic_DNA"/>
</dbReference>
<evidence type="ECO:0000313" key="3">
    <source>
        <dbReference type="Proteomes" id="UP000077521"/>
    </source>
</evidence>